<keyword evidence="7 9" id="KW-0472">Membrane</keyword>
<evidence type="ECO:0000313" key="11">
    <source>
        <dbReference type="Proteomes" id="UP000182993"/>
    </source>
</evidence>
<comment type="subcellular location">
    <subcellularLocation>
        <location evidence="1">Cell outer membrane</location>
        <topology evidence="1">Single-pass membrane protein</topology>
    </subcellularLocation>
    <subcellularLocation>
        <location evidence="2">Periplasm</location>
    </subcellularLocation>
</comment>
<evidence type="ECO:0000256" key="5">
    <source>
        <dbReference type="ARBA" id="ARBA00022764"/>
    </source>
</evidence>
<accession>A0A1J0LT10</accession>
<protein>
    <submittedName>
        <fullName evidence="10">Fimbrial protein</fullName>
    </submittedName>
</protein>
<evidence type="ECO:0000256" key="1">
    <source>
        <dbReference type="ARBA" id="ARBA00004203"/>
    </source>
</evidence>
<dbReference type="InterPro" id="IPR012902">
    <property type="entry name" value="N_methyl_site"/>
</dbReference>
<reference evidence="11" key="1">
    <citation type="submission" date="2016-06" db="EMBL/GenBank/DDBJ databases">
        <title>Whole genome sequencing of Thermus brockianus strain GE-1.</title>
        <authorList>
            <person name="Schaefers C."/>
            <person name="Blank S."/>
            <person name="Wiebusch S."/>
            <person name="Elleuche S."/>
            <person name="Antranikian G."/>
        </authorList>
    </citation>
    <scope>NUCLEOTIDE SEQUENCE [LARGE SCALE GENOMIC DNA]</scope>
    <source>
        <strain evidence="11">GE-1</strain>
    </source>
</reference>
<dbReference type="PANTHER" id="PTHR30093">
    <property type="entry name" value="GENERAL SECRETION PATHWAY PROTEIN G"/>
    <property type="match status" value="1"/>
</dbReference>
<evidence type="ECO:0000256" key="9">
    <source>
        <dbReference type="SAM" id="Phobius"/>
    </source>
</evidence>
<dbReference type="STRING" id="56956.A0O31_01392"/>
<evidence type="ECO:0000256" key="7">
    <source>
        <dbReference type="ARBA" id="ARBA00023136"/>
    </source>
</evidence>
<keyword evidence="4 9" id="KW-0812">Transmembrane</keyword>
<dbReference type="InterPro" id="IPR045584">
    <property type="entry name" value="Pilin-like"/>
</dbReference>
<evidence type="ECO:0000313" key="10">
    <source>
        <dbReference type="EMBL" id="APD09513.1"/>
    </source>
</evidence>
<dbReference type="EMBL" id="CP016312">
    <property type="protein sequence ID" value="APD09513.1"/>
    <property type="molecule type" value="Genomic_DNA"/>
</dbReference>
<proteinExistence type="predicted"/>
<sequence>MRAKGFTLIELAIVIVIIGILVAIAVPRFVDLSGDAKDAAVQATASSIRSAYAIYVAQNKDYPDTCADVLNGLEGVNINSASSQVTLQGNVTIECSAPNPPAGNADISIYASGAKTHHSGTPLKVNLRFK</sequence>
<feature type="transmembrane region" description="Helical" evidence="9">
    <location>
        <begin position="6"/>
        <end position="26"/>
    </location>
</feature>
<evidence type="ECO:0000256" key="6">
    <source>
        <dbReference type="ARBA" id="ARBA00022989"/>
    </source>
</evidence>
<dbReference type="Proteomes" id="UP000182993">
    <property type="component" value="Chromosome"/>
</dbReference>
<keyword evidence="5" id="KW-0574">Periplasm</keyword>
<evidence type="ECO:0000256" key="3">
    <source>
        <dbReference type="ARBA" id="ARBA00022481"/>
    </source>
</evidence>
<dbReference type="PROSITE" id="PS00409">
    <property type="entry name" value="PROKAR_NTER_METHYL"/>
    <property type="match status" value="1"/>
</dbReference>
<keyword evidence="8" id="KW-0998">Cell outer membrane</keyword>
<dbReference type="GO" id="GO:0042597">
    <property type="term" value="C:periplasmic space"/>
    <property type="evidence" value="ECO:0007669"/>
    <property type="project" value="UniProtKB-SubCell"/>
</dbReference>
<dbReference type="AlphaFoldDB" id="A0A1J0LT10"/>
<dbReference type="OrthoDB" id="26275at2"/>
<dbReference type="RefSeq" id="WP_071677210.1">
    <property type="nucleotide sequence ID" value="NZ_CP016312.1"/>
</dbReference>
<dbReference type="PANTHER" id="PTHR30093:SF44">
    <property type="entry name" value="TYPE II SECRETION SYSTEM CORE PROTEIN G"/>
    <property type="match status" value="1"/>
</dbReference>
<dbReference type="SUPFAM" id="SSF54523">
    <property type="entry name" value="Pili subunits"/>
    <property type="match status" value="1"/>
</dbReference>
<dbReference type="Pfam" id="PF07963">
    <property type="entry name" value="N_methyl"/>
    <property type="match status" value="1"/>
</dbReference>
<dbReference type="Gene3D" id="3.30.700.10">
    <property type="entry name" value="Glycoprotein, Type 4 Pilin"/>
    <property type="match status" value="1"/>
</dbReference>
<gene>
    <name evidence="10" type="primary">pilE_2</name>
    <name evidence="10" type="ORF">A0O31_01392</name>
</gene>
<evidence type="ECO:0000256" key="8">
    <source>
        <dbReference type="ARBA" id="ARBA00023237"/>
    </source>
</evidence>
<name>A0A1J0LT10_THEBO</name>
<evidence type="ECO:0000256" key="2">
    <source>
        <dbReference type="ARBA" id="ARBA00004418"/>
    </source>
</evidence>
<dbReference type="KEGG" id="tbc:A0O31_01392"/>
<dbReference type="NCBIfam" id="TIGR02532">
    <property type="entry name" value="IV_pilin_GFxxxE"/>
    <property type="match status" value="1"/>
</dbReference>
<keyword evidence="6 9" id="KW-1133">Transmembrane helix</keyword>
<organism evidence="10 11">
    <name type="scientific">Thermus brockianus</name>
    <dbReference type="NCBI Taxonomy" id="56956"/>
    <lineage>
        <taxon>Bacteria</taxon>
        <taxon>Thermotogati</taxon>
        <taxon>Deinococcota</taxon>
        <taxon>Deinococci</taxon>
        <taxon>Thermales</taxon>
        <taxon>Thermaceae</taxon>
        <taxon>Thermus</taxon>
    </lineage>
</organism>
<evidence type="ECO:0000256" key="4">
    <source>
        <dbReference type="ARBA" id="ARBA00022692"/>
    </source>
</evidence>
<keyword evidence="3" id="KW-0488">Methylation</keyword>
<dbReference type="GO" id="GO:0009279">
    <property type="term" value="C:cell outer membrane"/>
    <property type="evidence" value="ECO:0007669"/>
    <property type="project" value="UniProtKB-SubCell"/>
</dbReference>